<feature type="domain" description="YscD cytoplasmic" evidence="3">
    <location>
        <begin position="15"/>
        <end position="104"/>
    </location>
</feature>
<dbReference type="CDD" id="cd00060">
    <property type="entry name" value="FHA"/>
    <property type="match status" value="1"/>
</dbReference>
<dbReference type="Gene3D" id="2.60.200.20">
    <property type="match status" value="1"/>
</dbReference>
<feature type="region of interest" description="Disordered" evidence="1">
    <location>
        <begin position="352"/>
        <end position="375"/>
    </location>
</feature>
<evidence type="ECO:0000256" key="1">
    <source>
        <dbReference type="SAM" id="MobiDB-lite"/>
    </source>
</evidence>
<dbReference type="Pfam" id="PF16697">
    <property type="entry name" value="Yop-YscD_cpl"/>
    <property type="match status" value="1"/>
</dbReference>
<dbReference type="SUPFAM" id="SSF49879">
    <property type="entry name" value="SMAD/FHA domain"/>
    <property type="match status" value="1"/>
</dbReference>
<evidence type="ECO:0000259" key="3">
    <source>
        <dbReference type="Pfam" id="PF16697"/>
    </source>
</evidence>
<sequence length="375" mass="39713">MTPAAPTPRDTWCLRFLSSGMRGRRIALKPGTHTLGSAPECEVLLPDTDARGQHLALTAGEVALTVRRLNDSPVELNGAPMAAERRSLVPGDVLRVGAIDMQIDREYAQASTHDDAPDSMFLDEEAAAQARAAMHQASGRWWPKAAVVLVLAAFGVTAAALAWRPAARGAAEEGQGVDAVKLRSLLRDYPEVVAQPPDAGGVVRLTGFVESAARQRTLSQAVRAVGGRVQVGVTPLDEVVSRAREFLADPGVAVSYKGQGHLQLSGASDQAGTAERVQRLTRDLYPMIVVDDQLHYKPVARAAQASGTPDWADRLPARVVSITEGPDGLRFVQLANGDRYFEGAPLRNGGALGPVSADDLAPPVAAPVEEKKDGP</sequence>
<dbReference type="InterPro" id="IPR032030">
    <property type="entry name" value="YscD_cytoplasmic_dom"/>
</dbReference>
<evidence type="ECO:0000256" key="2">
    <source>
        <dbReference type="SAM" id="Phobius"/>
    </source>
</evidence>
<dbReference type="RefSeq" id="WP_341425239.1">
    <property type="nucleotide sequence ID" value="NZ_JBBUTG010000004.1"/>
</dbReference>
<feature type="compositionally biased region" description="Low complexity" evidence="1">
    <location>
        <begin position="354"/>
        <end position="367"/>
    </location>
</feature>
<gene>
    <name evidence="4" type="ORF">AACH06_08585</name>
</gene>
<keyword evidence="2" id="KW-0472">Membrane</keyword>
<dbReference type="EMBL" id="JBBUTG010000004">
    <property type="protein sequence ID" value="MEK8030866.1"/>
    <property type="molecule type" value="Genomic_DNA"/>
</dbReference>
<keyword evidence="5" id="KW-1185">Reference proteome</keyword>
<feature type="transmembrane region" description="Helical" evidence="2">
    <location>
        <begin position="141"/>
        <end position="163"/>
    </location>
</feature>
<evidence type="ECO:0000313" key="5">
    <source>
        <dbReference type="Proteomes" id="UP001371218"/>
    </source>
</evidence>
<protein>
    <submittedName>
        <fullName evidence="4">FHA domain-containing protein</fullName>
    </submittedName>
</protein>
<keyword evidence="2" id="KW-0812">Transmembrane</keyword>
<dbReference type="Proteomes" id="UP001371218">
    <property type="component" value="Unassembled WGS sequence"/>
</dbReference>
<proteinExistence type="predicted"/>
<evidence type="ECO:0000313" key="4">
    <source>
        <dbReference type="EMBL" id="MEK8030866.1"/>
    </source>
</evidence>
<accession>A0ABU9BLP2</accession>
<keyword evidence="2" id="KW-1133">Transmembrane helix</keyword>
<dbReference type="InterPro" id="IPR008984">
    <property type="entry name" value="SMAD_FHA_dom_sf"/>
</dbReference>
<comment type="caution">
    <text evidence="4">The sequence shown here is derived from an EMBL/GenBank/DDBJ whole genome shotgun (WGS) entry which is preliminary data.</text>
</comment>
<organism evidence="4 5">
    <name type="scientific">Ideonella lacteola</name>
    <dbReference type="NCBI Taxonomy" id="2984193"/>
    <lineage>
        <taxon>Bacteria</taxon>
        <taxon>Pseudomonadati</taxon>
        <taxon>Pseudomonadota</taxon>
        <taxon>Betaproteobacteria</taxon>
        <taxon>Burkholderiales</taxon>
        <taxon>Sphaerotilaceae</taxon>
        <taxon>Ideonella</taxon>
    </lineage>
</organism>
<reference evidence="4 5" key="1">
    <citation type="submission" date="2024-04" db="EMBL/GenBank/DDBJ databases">
        <title>Novel species of the genus Ideonella isolated from streams.</title>
        <authorList>
            <person name="Lu H."/>
        </authorList>
    </citation>
    <scope>NUCLEOTIDE SEQUENCE [LARGE SCALE GENOMIC DNA]</scope>
    <source>
        <strain evidence="4 5">DXS29W</strain>
    </source>
</reference>
<name>A0ABU9BLP2_9BURK</name>